<protein>
    <submittedName>
        <fullName evidence="3">Uncharacterized protein</fullName>
    </submittedName>
</protein>
<evidence type="ECO:0000313" key="3">
    <source>
        <dbReference type="EMBL" id="CAB4021248.1"/>
    </source>
</evidence>
<dbReference type="Gene3D" id="3.90.70.80">
    <property type="match status" value="1"/>
</dbReference>
<evidence type="ECO:0000256" key="1">
    <source>
        <dbReference type="SAM" id="Coils"/>
    </source>
</evidence>
<feature type="compositionally biased region" description="Polar residues" evidence="2">
    <location>
        <begin position="739"/>
        <end position="750"/>
    </location>
</feature>
<feature type="region of interest" description="Disordered" evidence="2">
    <location>
        <begin position="739"/>
        <end position="759"/>
    </location>
</feature>
<dbReference type="PROSITE" id="PS50802">
    <property type="entry name" value="OTU"/>
    <property type="match status" value="1"/>
</dbReference>
<dbReference type="SUPFAM" id="SSF54001">
    <property type="entry name" value="Cysteine proteinases"/>
    <property type="match status" value="1"/>
</dbReference>
<proteinExistence type="predicted"/>
<dbReference type="InterPro" id="IPR003323">
    <property type="entry name" value="OTU_dom"/>
</dbReference>
<dbReference type="CDD" id="cd22744">
    <property type="entry name" value="OTU"/>
    <property type="match status" value="1"/>
</dbReference>
<dbReference type="Proteomes" id="UP001152795">
    <property type="component" value="Unassembled WGS sequence"/>
</dbReference>
<name>A0A6S7KL96_PARCT</name>
<dbReference type="OrthoDB" id="5982372at2759"/>
<keyword evidence="4" id="KW-1185">Reference proteome</keyword>
<evidence type="ECO:0000313" key="4">
    <source>
        <dbReference type="Proteomes" id="UP001152795"/>
    </source>
</evidence>
<dbReference type="AlphaFoldDB" id="A0A6S7KL96"/>
<organism evidence="3 4">
    <name type="scientific">Paramuricea clavata</name>
    <name type="common">Red gorgonian</name>
    <name type="synonym">Violescent sea-whip</name>
    <dbReference type="NCBI Taxonomy" id="317549"/>
    <lineage>
        <taxon>Eukaryota</taxon>
        <taxon>Metazoa</taxon>
        <taxon>Cnidaria</taxon>
        <taxon>Anthozoa</taxon>
        <taxon>Octocorallia</taxon>
        <taxon>Malacalcyonacea</taxon>
        <taxon>Plexauridae</taxon>
        <taxon>Paramuricea</taxon>
    </lineage>
</organism>
<gene>
    <name evidence="3" type="ORF">PACLA_8A050547</name>
</gene>
<reference evidence="3" key="1">
    <citation type="submission" date="2020-04" db="EMBL/GenBank/DDBJ databases">
        <authorList>
            <person name="Alioto T."/>
            <person name="Alioto T."/>
            <person name="Gomez Garrido J."/>
        </authorList>
    </citation>
    <scope>NUCLEOTIDE SEQUENCE</scope>
    <source>
        <strain evidence="3">A484AB</strain>
    </source>
</reference>
<feature type="coiled-coil region" evidence="1">
    <location>
        <begin position="482"/>
        <end position="509"/>
    </location>
</feature>
<dbReference type="EMBL" id="CACRXK020011335">
    <property type="protein sequence ID" value="CAB4021248.1"/>
    <property type="molecule type" value="Genomic_DNA"/>
</dbReference>
<accession>A0A6S7KL96</accession>
<sequence length="780" mass="89062">MPTSGLCCLLNNKRFENGTYESMLGQLYMKEYTKKRASFEEDLQLQLLSGKVTENGEVNKMFPADIPNEYKGPSITIIRDCFIYDFEKKQHLYTCKMIEHSAEWISIDHTFKVAANIGANRKCDSHWEKQYDSMFCVMNEIGCVIAWQLTLGTAFDKVEDLLKGLHCRFQNQDRNIKLCFTDNCCTWKRKLQSVFGKELNVKLDLFHAVQRVVKKISKRHPFSFNCAQAFSLIVRQPHDHGESRKENTPDPETINKQLDNFVLTWKDVIYLDKPVLTLDALKEIKNLREHINKGCLSNIPPGCGTERNENLHKCIRKSASKVRIGVHLAVALFTTFLYVWNEKRKNADRTGKKTKFLPIFDIDNAPSLWSTKPCSKETFGVGVSSERRINSKEEKLPPSYCDLFSECNWDAEGQNLDEILNNSDFKLGKEDVKKILDRASNIMSVVELLEACNGRNRTFNTENAHLMSNPALFAFGTCIDKTVEEKESLERLQNTLASYNMELVNSSSDGDCLFTSIIFGLKQIVSSGKYKKYNEHLKNLNLCFDLDISLIVLHLRNLLVSEWLANASEYEDFVTSQEISFEELANSYRGRGVFAGELGNIMAVGLANVLRINLVLFTSMEKVKTIPIVPREKVLCNHALYLAFNNCGCGHYDAVVESVKQVTSTDEEVYSTENEASEHENQERKSCRCGRGAARQNKEKMFCFQVPGERRSQCPCLREMKKCSSACSCFNCNNPHGTKSDNTTETSTSQKRNREKQSLQGLRKTSLEYMLQCGEKPKRK</sequence>
<comment type="caution">
    <text evidence="3">The sequence shown here is derived from an EMBL/GenBank/DDBJ whole genome shotgun (WGS) entry which is preliminary data.</text>
</comment>
<dbReference type="InterPro" id="IPR038765">
    <property type="entry name" value="Papain-like_cys_pep_sf"/>
</dbReference>
<keyword evidence="1" id="KW-0175">Coiled coil</keyword>
<evidence type="ECO:0000256" key="2">
    <source>
        <dbReference type="SAM" id="MobiDB-lite"/>
    </source>
</evidence>